<dbReference type="OrthoDB" id="9797768at2"/>
<dbReference type="PROSITE" id="PS51833">
    <property type="entry name" value="HDOD"/>
    <property type="match status" value="1"/>
</dbReference>
<reference evidence="3 4" key="1">
    <citation type="submission" date="2017-01" db="EMBL/GenBank/DDBJ databases">
        <title>Genome sequencing of Rhodoferax fermentans JCM 7819.</title>
        <authorList>
            <person name="Kim Y.J."/>
            <person name="Farh M.E.-A."/>
            <person name="Yang D.-C."/>
        </authorList>
    </citation>
    <scope>NUCLEOTIDE SEQUENCE [LARGE SCALE GENOMIC DNA]</scope>
    <source>
        <strain evidence="3 4">JCM 7819</strain>
    </source>
</reference>
<dbReference type="InterPro" id="IPR013976">
    <property type="entry name" value="HDOD"/>
</dbReference>
<dbReference type="InterPro" id="IPR036890">
    <property type="entry name" value="HATPase_C_sf"/>
</dbReference>
<sequence>MKLPPEDIHQRLLVARLPSPPQTLMRLMVLCQSDDAGMGELSELIASDPGLSAKVLSVAHSAAYYRSSAKTLTLLQATSTLGMALIKVLAISESVFQTFHAFRQTTSADLRRFWKHSLGVAVLARALAERQDSVGAEEAYLTGLLHDVGRLALLVAVPERYSALFGLPDDTSLCSQEQQQLGTTHAEAGAWLLTHWHLSQSMVHSVLEHHNPPTRLADTRPLTRLIHLAHLLDDLPPEPLEEPPAWASEHGLTLQDISELLQTAATQVAQIARDLGVDISDASEPSAASLAVTRPQPLDADQSALARDVLDRSVLNEMAMTLINLTSTNAALTSMRQHASAVLQLEDAMVMLTRDNQQTLVPVSMNERHLAATPLAFEVAHDPSMTHCLAQRKVVFSKRQGLSPSVLLDVMDTNEVVLLPLLTAQQCLGVLAASVPPELSQHLRSQLPTLQAFGVYAGLALSRRRLADKNRSGQTLSAKEAQTLELKRVVQAVDLLVDALSKTPQPTAMVPVDLSLAVRDTVQLLQHRQLIPGNIEVNAEMPNRAAWVQGSPGKIKQILLILIKNACETMPDGGQIMVNGGGLVQRDGGVYTVLTVADSAASTKEAIQAQLYDNAPDAARINRGQPSFGLATVNQLLEQMAGHIKFSTGPSGTRFDILLPCPRNPTV</sequence>
<dbReference type="PANTHER" id="PTHR33525">
    <property type="match status" value="1"/>
</dbReference>
<dbReference type="InterPro" id="IPR003594">
    <property type="entry name" value="HATPase_dom"/>
</dbReference>
<dbReference type="STRING" id="28066.RF819_03410"/>
<dbReference type="SUPFAM" id="SSF55781">
    <property type="entry name" value="GAF domain-like"/>
    <property type="match status" value="1"/>
</dbReference>
<evidence type="ECO:0000313" key="3">
    <source>
        <dbReference type="EMBL" id="OOV05886.1"/>
    </source>
</evidence>
<evidence type="ECO:0008006" key="5">
    <source>
        <dbReference type="Google" id="ProtNLM"/>
    </source>
</evidence>
<accession>A0A1T1AP34</accession>
<dbReference type="Gene3D" id="1.10.3210.10">
    <property type="entry name" value="Hypothetical protein af1432"/>
    <property type="match status" value="1"/>
</dbReference>
<dbReference type="Pfam" id="PF02518">
    <property type="entry name" value="HATPase_c"/>
    <property type="match status" value="1"/>
</dbReference>
<dbReference type="PANTHER" id="PTHR33525:SF3">
    <property type="entry name" value="RIBONUCLEASE Y"/>
    <property type="match status" value="1"/>
</dbReference>
<dbReference type="InterPro" id="IPR003607">
    <property type="entry name" value="HD/PDEase_dom"/>
</dbReference>
<dbReference type="Pfam" id="PF08668">
    <property type="entry name" value="HDOD"/>
    <property type="match status" value="1"/>
</dbReference>
<evidence type="ECO:0000259" key="2">
    <source>
        <dbReference type="PROSITE" id="PS51833"/>
    </source>
</evidence>
<dbReference type="InterPro" id="IPR029016">
    <property type="entry name" value="GAF-like_dom_sf"/>
</dbReference>
<dbReference type="Proteomes" id="UP000190750">
    <property type="component" value="Unassembled WGS sequence"/>
</dbReference>
<dbReference type="Gene3D" id="3.30.450.40">
    <property type="match status" value="1"/>
</dbReference>
<gene>
    <name evidence="3" type="ORF">RF819_03410</name>
</gene>
<dbReference type="InterPro" id="IPR052340">
    <property type="entry name" value="RNase_Y/CdgJ"/>
</dbReference>
<feature type="domain" description="HDOD" evidence="2">
    <location>
        <begin position="17"/>
        <end position="212"/>
    </location>
</feature>
<name>A0A1T1AP34_RHOFE</name>
<comment type="caution">
    <text evidence="3">The sequence shown here is derived from an EMBL/GenBank/DDBJ whole genome shotgun (WGS) entry which is preliminary data.</text>
</comment>
<dbReference type="CDD" id="cd00077">
    <property type="entry name" value="HDc"/>
    <property type="match status" value="1"/>
</dbReference>
<dbReference type="SUPFAM" id="SSF109604">
    <property type="entry name" value="HD-domain/PDEase-like"/>
    <property type="match status" value="1"/>
</dbReference>
<dbReference type="SMART" id="SM00471">
    <property type="entry name" value="HDc"/>
    <property type="match status" value="1"/>
</dbReference>
<dbReference type="PROSITE" id="PS50109">
    <property type="entry name" value="HIS_KIN"/>
    <property type="match status" value="1"/>
</dbReference>
<dbReference type="InterPro" id="IPR005467">
    <property type="entry name" value="His_kinase_dom"/>
</dbReference>
<keyword evidence="4" id="KW-1185">Reference proteome</keyword>
<dbReference type="RefSeq" id="WP_078363666.1">
    <property type="nucleotide sequence ID" value="NZ_MTJN01000002.1"/>
</dbReference>
<dbReference type="EMBL" id="MTJN01000002">
    <property type="protein sequence ID" value="OOV05886.1"/>
    <property type="molecule type" value="Genomic_DNA"/>
</dbReference>
<dbReference type="AlphaFoldDB" id="A0A1T1AP34"/>
<proteinExistence type="predicted"/>
<organism evidence="3 4">
    <name type="scientific">Rhodoferax fermentans</name>
    <dbReference type="NCBI Taxonomy" id="28066"/>
    <lineage>
        <taxon>Bacteria</taxon>
        <taxon>Pseudomonadati</taxon>
        <taxon>Pseudomonadota</taxon>
        <taxon>Betaproteobacteria</taxon>
        <taxon>Burkholderiales</taxon>
        <taxon>Comamonadaceae</taxon>
        <taxon>Rhodoferax</taxon>
    </lineage>
</organism>
<dbReference type="SUPFAM" id="SSF55874">
    <property type="entry name" value="ATPase domain of HSP90 chaperone/DNA topoisomerase II/histidine kinase"/>
    <property type="match status" value="1"/>
</dbReference>
<evidence type="ECO:0000313" key="4">
    <source>
        <dbReference type="Proteomes" id="UP000190750"/>
    </source>
</evidence>
<dbReference type="Gene3D" id="3.30.565.10">
    <property type="entry name" value="Histidine kinase-like ATPase, C-terminal domain"/>
    <property type="match status" value="1"/>
</dbReference>
<feature type="domain" description="Histidine kinase" evidence="1">
    <location>
        <begin position="438"/>
        <end position="663"/>
    </location>
</feature>
<dbReference type="SMART" id="SM00387">
    <property type="entry name" value="HATPase_c"/>
    <property type="match status" value="1"/>
</dbReference>
<protein>
    <recommendedName>
        <fullName evidence="5">HDOD domain-containing protein</fullName>
    </recommendedName>
</protein>
<evidence type="ECO:0000259" key="1">
    <source>
        <dbReference type="PROSITE" id="PS50109"/>
    </source>
</evidence>